<dbReference type="Proteomes" id="UP001163321">
    <property type="component" value="Chromosome 3"/>
</dbReference>
<dbReference type="EMBL" id="CM047582">
    <property type="protein sequence ID" value="KAI9914764.1"/>
    <property type="molecule type" value="Genomic_DNA"/>
</dbReference>
<gene>
    <name evidence="1" type="ORF">PsorP6_006842</name>
</gene>
<accession>A0ACC0W9K3</accession>
<comment type="caution">
    <text evidence="1">The sequence shown here is derived from an EMBL/GenBank/DDBJ whole genome shotgun (WGS) entry which is preliminary data.</text>
</comment>
<sequence length="120" mass="13742">MKIGIESENVRIAGMTSERTSLRWRDISVEHMAIHKEIFVTAWTCFLKHLDHRASSRVEGAYAALKKWIQVSTGVSNTVCYRLDLALTAERKPSYKLTYFNEVVTLCFSVPQCDENDLTL</sequence>
<evidence type="ECO:0000313" key="2">
    <source>
        <dbReference type="Proteomes" id="UP001163321"/>
    </source>
</evidence>
<name>A0ACC0W9K3_9STRA</name>
<protein>
    <submittedName>
        <fullName evidence="1">Uncharacterized protein</fullName>
    </submittedName>
</protein>
<evidence type="ECO:0000313" key="1">
    <source>
        <dbReference type="EMBL" id="KAI9914764.1"/>
    </source>
</evidence>
<proteinExistence type="predicted"/>
<keyword evidence="2" id="KW-1185">Reference proteome</keyword>
<reference evidence="1 2" key="1">
    <citation type="journal article" date="2022" name="bioRxiv">
        <title>The genome of the oomycete Peronosclerospora sorghi, a cosmopolitan pathogen of maize and sorghum, is inflated with dispersed pseudogenes.</title>
        <authorList>
            <person name="Fletcher K."/>
            <person name="Martin F."/>
            <person name="Isakeit T."/>
            <person name="Cavanaugh K."/>
            <person name="Magill C."/>
            <person name="Michelmore R."/>
        </authorList>
    </citation>
    <scope>NUCLEOTIDE SEQUENCE [LARGE SCALE GENOMIC DNA]</scope>
    <source>
        <strain evidence="1">P6</strain>
    </source>
</reference>
<organism evidence="1 2">
    <name type="scientific">Peronosclerospora sorghi</name>
    <dbReference type="NCBI Taxonomy" id="230839"/>
    <lineage>
        <taxon>Eukaryota</taxon>
        <taxon>Sar</taxon>
        <taxon>Stramenopiles</taxon>
        <taxon>Oomycota</taxon>
        <taxon>Peronosporomycetes</taxon>
        <taxon>Peronosporales</taxon>
        <taxon>Peronosporaceae</taxon>
        <taxon>Peronosclerospora</taxon>
    </lineage>
</organism>